<feature type="coiled-coil region" evidence="1">
    <location>
        <begin position="146"/>
        <end position="180"/>
    </location>
</feature>
<protein>
    <recommendedName>
        <fullName evidence="3">BZIP domain-containing protein</fullName>
    </recommendedName>
</protein>
<feature type="domain" description="BZIP" evidence="3">
    <location>
        <begin position="134"/>
        <end position="190"/>
    </location>
</feature>
<dbReference type="PANTHER" id="PTHR23334:SF20">
    <property type="entry name" value="BASIC LEUCINE ZIPPER 24"/>
    <property type="match status" value="1"/>
</dbReference>
<dbReference type="PROSITE" id="PS00036">
    <property type="entry name" value="BZIP_BASIC"/>
    <property type="match status" value="1"/>
</dbReference>
<dbReference type="Gene3D" id="1.20.5.170">
    <property type="match status" value="1"/>
</dbReference>
<dbReference type="SMART" id="SM00338">
    <property type="entry name" value="BRLZ"/>
    <property type="match status" value="1"/>
</dbReference>
<evidence type="ECO:0000256" key="2">
    <source>
        <dbReference type="SAM" id="MobiDB-lite"/>
    </source>
</evidence>
<keyword evidence="1" id="KW-0175">Coiled coil</keyword>
<dbReference type="AlphaFoldDB" id="A0A2L2TI34"/>
<dbReference type="Pfam" id="PF07716">
    <property type="entry name" value="bZIP_2"/>
    <property type="match status" value="1"/>
</dbReference>
<dbReference type="EMBL" id="LN649229">
    <property type="protein sequence ID" value="CEI67683.1"/>
    <property type="molecule type" value="Genomic_DNA"/>
</dbReference>
<dbReference type="STRING" id="56646.A0A2L2TI34"/>
<organism evidence="4 5">
    <name type="scientific">Fusarium venenatum</name>
    <dbReference type="NCBI Taxonomy" id="56646"/>
    <lineage>
        <taxon>Eukaryota</taxon>
        <taxon>Fungi</taxon>
        <taxon>Dikarya</taxon>
        <taxon>Ascomycota</taxon>
        <taxon>Pezizomycotina</taxon>
        <taxon>Sordariomycetes</taxon>
        <taxon>Hypocreomycetidae</taxon>
        <taxon>Hypocreales</taxon>
        <taxon>Nectriaceae</taxon>
        <taxon>Fusarium</taxon>
    </lineage>
</organism>
<evidence type="ECO:0000313" key="5">
    <source>
        <dbReference type="Proteomes" id="UP000245910"/>
    </source>
</evidence>
<reference evidence="5" key="1">
    <citation type="submission" date="2014-10" db="EMBL/GenBank/DDBJ databases">
        <authorList>
            <person name="King R."/>
        </authorList>
    </citation>
    <scope>NUCLEOTIDE SEQUENCE [LARGE SCALE GENOMIC DNA]</scope>
    <source>
        <strain evidence="5">A3/5</strain>
    </source>
</reference>
<dbReference type="InterPro" id="IPR004827">
    <property type="entry name" value="bZIP"/>
</dbReference>
<name>A0A2L2TI34_9HYPO</name>
<dbReference type="PANTHER" id="PTHR23334">
    <property type="entry name" value="CCAAT/ENHANCER BINDING PROTEIN"/>
    <property type="match status" value="1"/>
</dbReference>
<keyword evidence="5" id="KW-1185">Reference proteome</keyword>
<dbReference type="PROSITE" id="PS50217">
    <property type="entry name" value="BZIP"/>
    <property type="match status" value="1"/>
</dbReference>
<accession>A0A2L2TI34</accession>
<evidence type="ECO:0000259" key="3">
    <source>
        <dbReference type="PROSITE" id="PS50217"/>
    </source>
</evidence>
<proteinExistence type="predicted"/>
<evidence type="ECO:0000313" key="4">
    <source>
        <dbReference type="EMBL" id="CEI67683.1"/>
    </source>
</evidence>
<sequence length="190" mass="20802">MPAETHENTRGGCLAGSEGESGMGGILQASFLVNLSPKLTDDAASYPPIWNPAAFVEGSQDIQTISHSDQPNVPNVLPSVSPLVEQGLSFDGFTSNLNPREPTPTSSSSSPQNLQNSSKPCKKTDETSRALIHKRQRNTVAARKYRQKKMDRIAELEQALEAVKEEKNDLELQLAKKDAEVNFLRGMLRK</sequence>
<dbReference type="InterPro" id="IPR031106">
    <property type="entry name" value="C/EBP"/>
</dbReference>
<dbReference type="GO" id="GO:0000981">
    <property type="term" value="F:DNA-binding transcription factor activity, RNA polymerase II-specific"/>
    <property type="evidence" value="ECO:0007669"/>
    <property type="project" value="TreeGrafter"/>
</dbReference>
<dbReference type="Proteomes" id="UP000245910">
    <property type="component" value="Chromosome I"/>
</dbReference>
<dbReference type="GO" id="GO:0006351">
    <property type="term" value="P:DNA-templated transcription"/>
    <property type="evidence" value="ECO:0007669"/>
    <property type="project" value="InterPro"/>
</dbReference>
<dbReference type="CDD" id="cd12193">
    <property type="entry name" value="bZIP_GCN4"/>
    <property type="match status" value="1"/>
</dbReference>
<feature type="compositionally biased region" description="Low complexity" evidence="2">
    <location>
        <begin position="103"/>
        <end position="118"/>
    </location>
</feature>
<feature type="region of interest" description="Disordered" evidence="2">
    <location>
        <begin position="90"/>
        <end position="129"/>
    </location>
</feature>
<dbReference type="InterPro" id="IPR046347">
    <property type="entry name" value="bZIP_sf"/>
</dbReference>
<dbReference type="GO" id="GO:0000978">
    <property type="term" value="F:RNA polymerase II cis-regulatory region sequence-specific DNA binding"/>
    <property type="evidence" value="ECO:0007669"/>
    <property type="project" value="TreeGrafter"/>
</dbReference>
<evidence type="ECO:0000256" key="1">
    <source>
        <dbReference type="SAM" id="Coils"/>
    </source>
</evidence>
<dbReference type="SUPFAM" id="SSF57959">
    <property type="entry name" value="Leucine zipper domain"/>
    <property type="match status" value="1"/>
</dbReference>